<proteinExistence type="predicted"/>
<feature type="compositionally biased region" description="Low complexity" evidence="1">
    <location>
        <begin position="613"/>
        <end position="631"/>
    </location>
</feature>
<feature type="compositionally biased region" description="Basic and acidic residues" evidence="1">
    <location>
        <begin position="325"/>
        <end position="348"/>
    </location>
</feature>
<feature type="compositionally biased region" description="Polar residues" evidence="1">
    <location>
        <begin position="754"/>
        <end position="764"/>
    </location>
</feature>
<evidence type="ECO:0000256" key="1">
    <source>
        <dbReference type="SAM" id="MobiDB-lite"/>
    </source>
</evidence>
<feature type="compositionally biased region" description="Basic and acidic residues" evidence="1">
    <location>
        <begin position="844"/>
        <end position="856"/>
    </location>
</feature>
<feature type="compositionally biased region" description="Polar residues" evidence="1">
    <location>
        <begin position="212"/>
        <end position="221"/>
    </location>
</feature>
<feature type="compositionally biased region" description="Basic and acidic residues" evidence="1">
    <location>
        <begin position="172"/>
        <end position="192"/>
    </location>
</feature>
<dbReference type="EMBL" id="CAVMBE010000115">
    <property type="protein sequence ID" value="CAK4034391.1"/>
    <property type="molecule type" value="Genomic_DNA"/>
</dbReference>
<feature type="region of interest" description="Disordered" evidence="1">
    <location>
        <begin position="745"/>
        <end position="828"/>
    </location>
</feature>
<evidence type="ECO:0008006" key="4">
    <source>
        <dbReference type="Google" id="ProtNLM"/>
    </source>
</evidence>
<feature type="compositionally biased region" description="Polar residues" evidence="1">
    <location>
        <begin position="1004"/>
        <end position="1015"/>
    </location>
</feature>
<dbReference type="SUPFAM" id="SSF55753">
    <property type="entry name" value="Actin depolymerizing proteins"/>
    <property type="match status" value="1"/>
</dbReference>
<feature type="compositionally biased region" description="Basic and acidic residues" evidence="1">
    <location>
        <begin position="288"/>
        <end position="310"/>
    </location>
</feature>
<feature type="region of interest" description="Disordered" evidence="1">
    <location>
        <begin position="938"/>
        <end position="957"/>
    </location>
</feature>
<feature type="compositionally biased region" description="Pro residues" evidence="1">
    <location>
        <begin position="439"/>
        <end position="448"/>
    </location>
</feature>
<dbReference type="Proteomes" id="UP001296104">
    <property type="component" value="Unassembled WGS sequence"/>
</dbReference>
<comment type="caution">
    <text evidence="2">The sequence shown here is derived from an EMBL/GenBank/DDBJ whole genome shotgun (WGS) entry which is preliminary data.</text>
</comment>
<name>A0AAI8Z8L9_9PEZI</name>
<feature type="compositionally biased region" description="Polar residues" evidence="1">
    <location>
        <begin position="873"/>
        <end position="891"/>
    </location>
</feature>
<feature type="compositionally biased region" description="Basic and acidic residues" evidence="1">
    <location>
        <begin position="244"/>
        <end position="266"/>
    </location>
</feature>
<feature type="compositionally biased region" description="Polar residues" evidence="1">
    <location>
        <begin position="270"/>
        <end position="287"/>
    </location>
</feature>
<reference evidence="2" key="1">
    <citation type="submission" date="2023-11" db="EMBL/GenBank/DDBJ databases">
        <authorList>
            <person name="Alioto T."/>
            <person name="Alioto T."/>
            <person name="Gomez Garrido J."/>
        </authorList>
    </citation>
    <scope>NUCLEOTIDE SEQUENCE</scope>
</reference>
<feature type="compositionally biased region" description="Polar residues" evidence="1">
    <location>
        <begin position="811"/>
        <end position="828"/>
    </location>
</feature>
<dbReference type="AlphaFoldDB" id="A0AAI8Z8L9"/>
<feature type="region of interest" description="Disordered" evidence="1">
    <location>
        <begin position="844"/>
        <end position="891"/>
    </location>
</feature>
<sequence length="1204" mass="131531">MSLNGLDTPDVQDAYQTAVGEAGGWFLLKYVSRDAVELLGRGKNGVAEARNTIIAYKEPSPLYGLIIYRRRKILIKYIPEGTSRLLQARTAVHFQDVLERYSPYETLLDITTGEGLNDTALAASFHLHTASPSPSTKRLDEICEDGEDGGHPAALPSSANPSSTNLSSAQRIKPDRRSDMLRRRSDRTERKSSLNTELPRGGALDSHPLSAAPSQKPSMSQFLVREESGRTSITPLKPSFAETSAHEHRDSDISTKSADSTRKASDVPDSASQTTQDAGETTDATETSLERSPKPPGKDIEEQRDLRNRELPALPESPPPPPPKPSERIEKVEKTERTAQTVVEERPVKSAPPTAQGDDFDWKEYYDSMFTPKPKLGPRPVTSAEKTKRPVTARVCALPAHYKPGSKRQGQLRPKPAALEIPFAPTPPSVSTTALPVSTPIPAPPPIPHEPEYEARPNSRGSVKSTQSHKTMMTPDKLRLMKALELRKRQLRKSQENKQAKPPADEEVPDVPQVRKPLQPEPFENMNGEGNLGSARVIDDETHPQSAKADSGIEMQYTRAEGQRTEQQWVDTKQSQPAADSSEPYEKDTKPVEAVAQAGETSTLESEKPMEPAEPVESAESAEPVEPFEPAEQPEADEEDEDEDEAAAVPQIVVAEGSRPLTSDGQVRERKASSSRASSARRGGEAPSINETLEAPVSLRRQNSDLTKRRRGYVEPLQLEINSGNPDDFVSDDEDFLDELHSAKVQEARPILVSRSSNPKSPNTPRAFDRRPSFDTASVRPINITRTNNMPVERLATPDLPAPEAGHPARSCSTPPFETGDTISSYSRNVSSGISRRIQALAEKSSREAMYAEHSGRSTSWSRPNSFRRHSSNRMNQATAGTGSEVGQSPSWNVQHDPLTNRNSVSVTARIVRPAAVDEWNPDGAQLQQSELTINHQREPSVEDAPSSLNTSKANSAMTSPAISPILARFPAEVRTMHSAAATRLGRHRQGSTPTSGLDEFAPTPSSRGMSSASNPVVLNASNDENVAPHKEGGRTSRFFKRMSTFGGTKRKSGAQSGASTTSLASIASTETSRASQPAAQRRSSAGEKLDMPPAVVVGDLNVQFPDSLLWKRRIVTIDETGHLQFAIAQAMEIHKGVALKQYPLGEFKQPYAPDVDSEELPNSVVLELHDGTFLQTACEDGMTQRQVLHVLKSYWKAWTSSAA</sequence>
<feature type="region of interest" description="Disordered" evidence="1">
    <location>
        <begin position="419"/>
        <end position="733"/>
    </location>
</feature>
<feature type="compositionally biased region" description="Polar residues" evidence="1">
    <location>
        <begin position="459"/>
        <end position="471"/>
    </location>
</feature>
<keyword evidence="3" id="KW-1185">Reference proteome</keyword>
<evidence type="ECO:0000313" key="2">
    <source>
        <dbReference type="EMBL" id="CAK4034391.1"/>
    </source>
</evidence>
<feature type="compositionally biased region" description="Polar residues" evidence="1">
    <location>
        <begin position="565"/>
        <end position="579"/>
    </location>
</feature>
<feature type="region of interest" description="Disordered" evidence="1">
    <location>
        <begin position="983"/>
        <end position="1015"/>
    </location>
</feature>
<evidence type="ECO:0000313" key="3">
    <source>
        <dbReference type="Proteomes" id="UP001296104"/>
    </source>
</evidence>
<dbReference type="InterPro" id="IPR029006">
    <property type="entry name" value="ADF-H/Gelsolin-like_dom_sf"/>
</dbReference>
<dbReference type="Gene3D" id="3.40.20.10">
    <property type="entry name" value="Severin"/>
    <property type="match status" value="1"/>
</dbReference>
<feature type="compositionally biased region" description="Acidic residues" evidence="1">
    <location>
        <begin position="632"/>
        <end position="646"/>
    </location>
</feature>
<feature type="region of interest" description="Disordered" evidence="1">
    <location>
        <begin position="129"/>
        <end position="392"/>
    </location>
</feature>
<feature type="compositionally biased region" description="Low complexity" evidence="1">
    <location>
        <begin position="152"/>
        <end position="169"/>
    </location>
</feature>
<protein>
    <recommendedName>
        <fullName evidence="4">ADF-H domain-containing protein</fullName>
    </recommendedName>
</protein>
<organism evidence="2 3">
    <name type="scientific">Lecanosticta acicola</name>
    <dbReference type="NCBI Taxonomy" id="111012"/>
    <lineage>
        <taxon>Eukaryota</taxon>
        <taxon>Fungi</taxon>
        <taxon>Dikarya</taxon>
        <taxon>Ascomycota</taxon>
        <taxon>Pezizomycotina</taxon>
        <taxon>Dothideomycetes</taxon>
        <taxon>Dothideomycetidae</taxon>
        <taxon>Mycosphaerellales</taxon>
        <taxon>Mycosphaerellaceae</taxon>
        <taxon>Lecanosticta</taxon>
    </lineage>
</organism>
<gene>
    <name evidence="2" type="ORF">LECACI_7A009549</name>
</gene>
<feature type="region of interest" description="Disordered" evidence="1">
    <location>
        <begin position="1047"/>
        <end position="1088"/>
    </location>
</feature>
<accession>A0AAI8Z8L9</accession>
<feature type="compositionally biased region" description="Polar residues" evidence="1">
    <location>
        <begin position="947"/>
        <end position="957"/>
    </location>
</feature>
<feature type="compositionally biased region" description="Pro residues" evidence="1">
    <location>
        <begin position="315"/>
        <end position="324"/>
    </location>
</feature>
<feature type="compositionally biased region" description="Low complexity" evidence="1">
    <location>
        <begin position="1057"/>
        <end position="1084"/>
    </location>
</feature>
<feature type="compositionally biased region" description="Basic and acidic residues" evidence="1">
    <location>
        <begin position="476"/>
        <end position="499"/>
    </location>
</feature>